<feature type="non-terminal residue" evidence="1">
    <location>
        <position position="52"/>
    </location>
</feature>
<organism evidence="1 2">
    <name type="scientific">Cercospora zeae-maydis SCOH1-5</name>
    <dbReference type="NCBI Taxonomy" id="717836"/>
    <lineage>
        <taxon>Eukaryota</taxon>
        <taxon>Fungi</taxon>
        <taxon>Dikarya</taxon>
        <taxon>Ascomycota</taxon>
        <taxon>Pezizomycotina</taxon>
        <taxon>Dothideomycetes</taxon>
        <taxon>Dothideomycetidae</taxon>
        <taxon>Mycosphaerellales</taxon>
        <taxon>Mycosphaerellaceae</taxon>
        <taxon>Cercospora</taxon>
    </lineage>
</organism>
<keyword evidence="2" id="KW-1185">Reference proteome</keyword>
<accession>A0A6A6F3A2</accession>
<dbReference type="OrthoDB" id="4365070at2759"/>
<sequence>LVGLINIFYIVYLNNILVYLKNKVEYNGYIRQVLLSINNIKLIYKIKSCLFY</sequence>
<evidence type="ECO:0000313" key="2">
    <source>
        <dbReference type="Proteomes" id="UP000799539"/>
    </source>
</evidence>
<feature type="non-terminal residue" evidence="1">
    <location>
        <position position="1"/>
    </location>
</feature>
<dbReference type="AlphaFoldDB" id="A0A6A6F3A2"/>
<gene>
    <name evidence="1" type="ORF">CERZMDRAFT_9178</name>
</gene>
<dbReference type="Proteomes" id="UP000799539">
    <property type="component" value="Unassembled WGS sequence"/>
</dbReference>
<dbReference type="EMBL" id="ML992699">
    <property type="protein sequence ID" value="KAF2207933.1"/>
    <property type="molecule type" value="Genomic_DNA"/>
</dbReference>
<evidence type="ECO:0000313" key="1">
    <source>
        <dbReference type="EMBL" id="KAF2207933.1"/>
    </source>
</evidence>
<name>A0A6A6F3A2_9PEZI</name>
<proteinExistence type="predicted"/>
<reference evidence="1" key="1">
    <citation type="journal article" date="2020" name="Stud. Mycol.">
        <title>101 Dothideomycetes genomes: a test case for predicting lifestyles and emergence of pathogens.</title>
        <authorList>
            <person name="Haridas S."/>
            <person name="Albert R."/>
            <person name="Binder M."/>
            <person name="Bloem J."/>
            <person name="Labutti K."/>
            <person name="Salamov A."/>
            <person name="Andreopoulos B."/>
            <person name="Baker S."/>
            <person name="Barry K."/>
            <person name="Bills G."/>
            <person name="Bluhm B."/>
            <person name="Cannon C."/>
            <person name="Castanera R."/>
            <person name="Culley D."/>
            <person name="Daum C."/>
            <person name="Ezra D."/>
            <person name="Gonzalez J."/>
            <person name="Henrissat B."/>
            <person name="Kuo A."/>
            <person name="Liang C."/>
            <person name="Lipzen A."/>
            <person name="Lutzoni F."/>
            <person name="Magnuson J."/>
            <person name="Mondo S."/>
            <person name="Nolan M."/>
            <person name="Ohm R."/>
            <person name="Pangilinan J."/>
            <person name="Park H.-J."/>
            <person name="Ramirez L."/>
            <person name="Alfaro M."/>
            <person name="Sun H."/>
            <person name="Tritt A."/>
            <person name="Yoshinaga Y."/>
            <person name="Zwiers L.-H."/>
            <person name="Turgeon B."/>
            <person name="Goodwin S."/>
            <person name="Spatafora J."/>
            <person name="Crous P."/>
            <person name="Grigoriev I."/>
        </authorList>
    </citation>
    <scope>NUCLEOTIDE SEQUENCE</scope>
    <source>
        <strain evidence="1">SCOH1-5</strain>
    </source>
</reference>
<protein>
    <submittedName>
        <fullName evidence="1">Uncharacterized protein</fullName>
    </submittedName>
</protein>